<feature type="domain" description="AB hydrolase-1" evidence="2">
    <location>
        <begin position="42"/>
        <end position="279"/>
    </location>
</feature>
<evidence type="ECO:0000313" key="3">
    <source>
        <dbReference type="EMBL" id="OPC80370.1"/>
    </source>
</evidence>
<dbReference type="InterPro" id="IPR000073">
    <property type="entry name" value="AB_hydrolase_1"/>
</dbReference>
<dbReference type="Pfam" id="PF00561">
    <property type="entry name" value="Abhydrolase_1"/>
    <property type="match status" value="1"/>
</dbReference>
<dbReference type="EMBL" id="MWQN01000001">
    <property type="protein sequence ID" value="OPC80370.1"/>
    <property type="molecule type" value="Genomic_DNA"/>
</dbReference>
<dbReference type="PRINTS" id="PR00412">
    <property type="entry name" value="EPOXHYDRLASE"/>
</dbReference>
<keyword evidence="4" id="KW-1185">Reference proteome</keyword>
<dbReference type="RefSeq" id="WP_078974628.1">
    <property type="nucleotide sequence ID" value="NZ_MWQN01000001.1"/>
</dbReference>
<dbReference type="InterPro" id="IPR029058">
    <property type="entry name" value="AB_hydrolase_fold"/>
</dbReference>
<sequence>MNTSAGRSVGADSPQPFVEAAEIPAGGRLFNARVAGPAAGRPVLFLHGFPQTSASWTAQLLGLARAGHRAIAFDQRGYSPGARPPQESAYGRDELVGDVLAVLDALGLDRVDLVGHDWGGALAWQVAGLAPERLRTLTVVSTPHPVALASAVRDEATGQREQSSYIRLFRTRGAAEEKLLADDAAYLRALFASLPAEAAERYLAVLREPGALTGALNWYRAIDPKALLDIGDIDAPTLYVWSDRDEAFGRAAAEATADSVTGPYRFEVLADVDHWVPENGAEALTGLLLEHLAAFPAR</sequence>
<comment type="caution">
    <text evidence="3">The sequence shown here is derived from an EMBL/GenBank/DDBJ whole genome shotgun (WGS) entry which is preliminary data.</text>
</comment>
<dbReference type="OrthoDB" id="2987348at2"/>
<gene>
    <name evidence="3" type="ORF">B4N89_04895</name>
</gene>
<evidence type="ECO:0000313" key="4">
    <source>
        <dbReference type="Proteomes" id="UP000190037"/>
    </source>
</evidence>
<dbReference type="STRING" id="159449.B4N89_04895"/>
<proteinExistence type="predicted"/>
<reference evidence="3 4" key="1">
    <citation type="submission" date="2017-03" db="EMBL/GenBank/DDBJ databases">
        <title>Draft genome sequence of Streptomyces scabrisporus NF3, endophyte isolated from Amphipterygium adstringens.</title>
        <authorList>
            <person name="Vazquez M."/>
            <person name="Ceapa C.D."/>
            <person name="Rodriguez Luna D."/>
            <person name="Sanchez Esquivel S."/>
        </authorList>
    </citation>
    <scope>NUCLEOTIDE SEQUENCE [LARGE SCALE GENOMIC DNA]</scope>
    <source>
        <strain evidence="3 4">NF3</strain>
    </source>
</reference>
<dbReference type="GO" id="GO:0016787">
    <property type="term" value="F:hydrolase activity"/>
    <property type="evidence" value="ECO:0007669"/>
    <property type="project" value="UniProtKB-KW"/>
</dbReference>
<dbReference type="AlphaFoldDB" id="A0A1T3NUK9"/>
<dbReference type="InterPro" id="IPR000639">
    <property type="entry name" value="Epox_hydrolase-like"/>
</dbReference>
<protein>
    <submittedName>
        <fullName evidence="3">Alpha/beta hydrolase</fullName>
    </submittedName>
</protein>
<dbReference type="Proteomes" id="UP000190037">
    <property type="component" value="Unassembled WGS sequence"/>
</dbReference>
<dbReference type="SUPFAM" id="SSF53474">
    <property type="entry name" value="alpha/beta-Hydrolases"/>
    <property type="match status" value="1"/>
</dbReference>
<organism evidence="3 4">
    <name type="scientific">Embleya scabrispora</name>
    <dbReference type="NCBI Taxonomy" id="159449"/>
    <lineage>
        <taxon>Bacteria</taxon>
        <taxon>Bacillati</taxon>
        <taxon>Actinomycetota</taxon>
        <taxon>Actinomycetes</taxon>
        <taxon>Kitasatosporales</taxon>
        <taxon>Streptomycetaceae</taxon>
        <taxon>Embleya</taxon>
    </lineage>
</organism>
<evidence type="ECO:0000256" key="1">
    <source>
        <dbReference type="ARBA" id="ARBA00022801"/>
    </source>
</evidence>
<name>A0A1T3NUK9_9ACTN</name>
<dbReference type="Gene3D" id="3.40.50.1820">
    <property type="entry name" value="alpha/beta hydrolase"/>
    <property type="match status" value="1"/>
</dbReference>
<evidence type="ECO:0000259" key="2">
    <source>
        <dbReference type="Pfam" id="PF00561"/>
    </source>
</evidence>
<keyword evidence="1 3" id="KW-0378">Hydrolase</keyword>
<accession>A0A1T3NUK9</accession>
<dbReference type="PANTHER" id="PTHR43329">
    <property type="entry name" value="EPOXIDE HYDROLASE"/>
    <property type="match status" value="1"/>
</dbReference>